<evidence type="ECO:0000313" key="3">
    <source>
        <dbReference type="Proteomes" id="UP000011185"/>
    </source>
</evidence>
<protein>
    <submittedName>
        <fullName evidence="2">Uncharacterized protein</fullName>
    </submittedName>
</protein>
<feature type="transmembrane region" description="Helical" evidence="1">
    <location>
        <begin position="21"/>
        <end position="49"/>
    </location>
</feature>
<sequence length="60" mass="6673">MTEQTRHPTAKRYKEETKTAISKLIFVCVTILMVGSAIIFVCIAVFLVLKEWNKSDVGGG</sequence>
<dbReference type="Proteomes" id="UP000011185">
    <property type="component" value="Unassembled WGS sequence"/>
</dbReference>
<dbReference type="VEuPathDB" id="MicrosporidiaDB:THOM_2751"/>
<dbReference type="AlphaFoldDB" id="L7JS58"/>
<reference evidence="2 3" key="1">
    <citation type="journal article" date="2012" name="PLoS Pathog.">
        <title>The genome of the obligate intracellular parasite Trachipleistophora hominis: new insights into microsporidian genome dynamics and reductive evolution.</title>
        <authorList>
            <person name="Heinz E."/>
            <person name="Williams T.A."/>
            <person name="Nakjang S."/>
            <person name="Noel C.J."/>
            <person name="Swan D.C."/>
            <person name="Goldberg A.V."/>
            <person name="Harris S.R."/>
            <person name="Weinmaier T."/>
            <person name="Markert S."/>
            <person name="Becher D."/>
            <person name="Bernhardt J."/>
            <person name="Dagan T."/>
            <person name="Hacker C."/>
            <person name="Lucocq J.M."/>
            <person name="Schweder T."/>
            <person name="Rattei T."/>
            <person name="Hall N."/>
            <person name="Hirt R.P."/>
            <person name="Embley T.M."/>
        </authorList>
    </citation>
    <scope>NUCLEOTIDE SEQUENCE [LARGE SCALE GENOMIC DNA]</scope>
</reference>
<evidence type="ECO:0000256" key="1">
    <source>
        <dbReference type="SAM" id="Phobius"/>
    </source>
</evidence>
<keyword evidence="1" id="KW-0812">Transmembrane</keyword>
<name>L7JS58_TRAHO</name>
<dbReference type="HOGENOM" id="CLU_2943463_0_0_1"/>
<keyword evidence="1" id="KW-1133">Transmembrane helix</keyword>
<accession>L7JS58</accession>
<gene>
    <name evidence="2" type="ORF">THOM_2751</name>
</gene>
<evidence type="ECO:0000313" key="2">
    <source>
        <dbReference type="EMBL" id="ELQ74308.1"/>
    </source>
</evidence>
<organism evidence="2 3">
    <name type="scientific">Trachipleistophora hominis</name>
    <name type="common">Microsporidian parasite</name>
    <dbReference type="NCBI Taxonomy" id="72359"/>
    <lineage>
        <taxon>Eukaryota</taxon>
        <taxon>Fungi</taxon>
        <taxon>Fungi incertae sedis</taxon>
        <taxon>Microsporidia</taxon>
        <taxon>Pleistophoridae</taxon>
        <taxon>Trachipleistophora</taxon>
    </lineage>
</organism>
<proteinExistence type="predicted"/>
<dbReference type="EMBL" id="JH994047">
    <property type="protein sequence ID" value="ELQ74308.1"/>
    <property type="molecule type" value="Genomic_DNA"/>
</dbReference>
<keyword evidence="3" id="KW-1185">Reference proteome</keyword>
<dbReference type="InParanoid" id="L7JS58"/>
<keyword evidence="1" id="KW-0472">Membrane</keyword>